<dbReference type="SUPFAM" id="SSF103481">
    <property type="entry name" value="Multidrug resistance efflux transporter EmrE"/>
    <property type="match status" value="1"/>
</dbReference>
<feature type="transmembrane region" description="Helical" evidence="1">
    <location>
        <begin position="33"/>
        <end position="55"/>
    </location>
</feature>
<dbReference type="STRING" id="1274631.LMTR13_08720"/>
<proteinExistence type="predicted"/>
<dbReference type="AlphaFoldDB" id="A0A1B1UBX7"/>
<accession>A0A1B1UBX7</accession>
<dbReference type="EMBL" id="CP016428">
    <property type="protein sequence ID" value="ANW00241.1"/>
    <property type="molecule type" value="Genomic_DNA"/>
</dbReference>
<dbReference type="Proteomes" id="UP000092839">
    <property type="component" value="Chromosome"/>
</dbReference>
<feature type="transmembrane region" description="Helical" evidence="1">
    <location>
        <begin position="246"/>
        <end position="272"/>
    </location>
</feature>
<keyword evidence="1" id="KW-0812">Transmembrane</keyword>
<reference evidence="3 4" key="1">
    <citation type="submission" date="2016-07" db="EMBL/GenBank/DDBJ databases">
        <title>Complete genome sequence of Bradyrhizobium icense LMTR 13T, a potential inoculant strain isolated from lima bean (Phaseolus lunatus) in Peru.</title>
        <authorList>
            <person name="Ormeno-Orrillo E."/>
            <person name="Duran D."/>
            <person name="Rogel M.A."/>
            <person name="Rey L."/>
            <person name="Imperial J."/>
            <person name="Ruiz-Argueso T."/>
            <person name="Martinez-Romero E."/>
        </authorList>
    </citation>
    <scope>NUCLEOTIDE SEQUENCE [LARGE SCALE GENOMIC DNA]</scope>
    <source>
        <strain evidence="3 4">LMTR 13</strain>
    </source>
</reference>
<keyword evidence="1" id="KW-1133">Transmembrane helix</keyword>
<dbReference type="RefSeq" id="WP_065727523.1">
    <property type="nucleotide sequence ID" value="NZ_CP016428.1"/>
</dbReference>
<feature type="transmembrane region" description="Helical" evidence="1">
    <location>
        <begin position="151"/>
        <end position="173"/>
    </location>
</feature>
<feature type="domain" description="EamA" evidence="2">
    <location>
        <begin position="26"/>
        <end position="138"/>
    </location>
</feature>
<organism evidence="3 4">
    <name type="scientific">Bradyrhizobium icense</name>
    <dbReference type="NCBI Taxonomy" id="1274631"/>
    <lineage>
        <taxon>Bacteria</taxon>
        <taxon>Pseudomonadati</taxon>
        <taxon>Pseudomonadota</taxon>
        <taxon>Alphaproteobacteria</taxon>
        <taxon>Hyphomicrobiales</taxon>
        <taxon>Nitrobacteraceae</taxon>
        <taxon>Bradyrhizobium</taxon>
    </lineage>
</organism>
<feature type="transmembrane region" description="Helical" evidence="1">
    <location>
        <begin position="107"/>
        <end position="139"/>
    </location>
</feature>
<dbReference type="OrthoDB" id="8264439at2"/>
<evidence type="ECO:0000313" key="4">
    <source>
        <dbReference type="Proteomes" id="UP000092839"/>
    </source>
</evidence>
<feature type="transmembrane region" description="Helical" evidence="1">
    <location>
        <begin position="284"/>
        <end position="302"/>
    </location>
</feature>
<gene>
    <name evidence="3" type="ORF">LMTR13_08720</name>
</gene>
<feature type="transmembrane region" description="Helical" evidence="1">
    <location>
        <begin position="216"/>
        <end position="240"/>
    </location>
</feature>
<dbReference type="GO" id="GO:0016020">
    <property type="term" value="C:membrane"/>
    <property type="evidence" value="ECO:0007669"/>
    <property type="project" value="InterPro"/>
</dbReference>
<feature type="transmembrane region" description="Helical" evidence="1">
    <location>
        <begin position="67"/>
        <end position="87"/>
    </location>
</feature>
<name>A0A1B1UBX7_9BRAD</name>
<sequence length="303" mass="33248">MSWFFIALWAPFLLACANHNDKFLLSRYLKQKSIGSIVIFSSLFSGVAITIVSFIQPDVYEISFVQGTALVATGISSVCAAVCYLYALDLDEASFVTPFYQTVPIFAYFLGYFILSETIALAQVLGSLAIIVGALALSFEFGRRGMRLKRNVVVLMLGASFLSAVNGVVFKLIAVDKGFWVSLFWGFVGQTVTGLTFLVSVPSFRRDFLDLFKQSRVLAVALIALSKILFSVSEAVTLYATLLAPVALVLLVNSFQPLFVFAFGIVLTLFFPRVAEESLTRMKMLQKGLGTCLMLVGGYLISR</sequence>
<evidence type="ECO:0000256" key="1">
    <source>
        <dbReference type="SAM" id="Phobius"/>
    </source>
</evidence>
<keyword evidence="1" id="KW-0472">Membrane</keyword>
<feature type="transmembrane region" description="Helical" evidence="1">
    <location>
        <begin position="179"/>
        <end position="204"/>
    </location>
</feature>
<evidence type="ECO:0000313" key="3">
    <source>
        <dbReference type="EMBL" id="ANW00241.1"/>
    </source>
</evidence>
<evidence type="ECO:0000259" key="2">
    <source>
        <dbReference type="Pfam" id="PF00892"/>
    </source>
</evidence>
<keyword evidence="4" id="KW-1185">Reference proteome</keyword>
<dbReference type="KEGG" id="bic:LMTR13_08720"/>
<dbReference type="InterPro" id="IPR037185">
    <property type="entry name" value="EmrE-like"/>
</dbReference>
<dbReference type="Pfam" id="PF00892">
    <property type="entry name" value="EamA"/>
    <property type="match status" value="1"/>
</dbReference>
<protein>
    <recommendedName>
        <fullName evidence="2">EamA domain-containing protein</fullName>
    </recommendedName>
</protein>
<dbReference type="InterPro" id="IPR000620">
    <property type="entry name" value="EamA_dom"/>
</dbReference>